<dbReference type="Gene3D" id="1.10.510.10">
    <property type="entry name" value="Transferase(Phosphotransferase) domain 1"/>
    <property type="match status" value="1"/>
</dbReference>
<dbReference type="GO" id="GO:0005737">
    <property type="term" value="C:cytoplasm"/>
    <property type="evidence" value="ECO:0007669"/>
    <property type="project" value="TreeGrafter"/>
</dbReference>
<accession>A0AA37SW37</accession>
<feature type="domain" description="Protein kinase" evidence="2">
    <location>
        <begin position="77"/>
        <end position="230"/>
    </location>
</feature>
<dbReference type="Proteomes" id="UP001156601">
    <property type="component" value="Unassembled WGS sequence"/>
</dbReference>
<dbReference type="GO" id="GO:0004674">
    <property type="term" value="F:protein serine/threonine kinase activity"/>
    <property type="evidence" value="ECO:0007669"/>
    <property type="project" value="TreeGrafter"/>
</dbReference>
<dbReference type="AlphaFoldDB" id="A0AA37SW37"/>
<dbReference type="Pfam" id="PF00069">
    <property type="entry name" value="Pkinase"/>
    <property type="match status" value="1"/>
</dbReference>
<dbReference type="InterPro" id="IPR011009">
    <property type="entry name" value="Kinase-like_dom_sf"/>
</dbReference>
<evidence type="ECO:0000256" key="1">
    <source>
        <dbReference type="PROSITE-ProRule" id="PRU10141"/>
    </source>
</evidence>
<protein>
    <recommendedName>
        <fullName evidence="2">Protein kinase domain-containing protein</fullName>
    </recommendedName>
</protein>
<dbReference type="Gene3D" id="3.30.200.20">
    <property type="entry name" value="Phosphorylase Kinase, domain 1"/>
    <property type="match status" value="1"/>
</dbReference>
<gene>
    <name evidence="3" type="ORF">GCM10007852_03520</name>
</gene>
<dbReference type="EMBL" id="BSOT01000005">
    <property type="protein sequence ID" value="GLR69444.1"/>
    <property type="molecule type" value="Genomic_DNA"/>
</dbReference>
<comment type="caution">
    <text evidence="3">The sequence shown here is derived from an EMBL/GenBank/DDBJ whole genome shotgun (WGS) entry which is preliminary data.</text>
</comment>
<proteinExistence type="predicted"/>
<reference evidence="3" key="1">
    <citation type="journal article" date="2014" name="Int. J. Syst. Evol. Microbiol.">
        <title>Complete genome sequence of Corynebacterium casei LMG S-19264T (=DSM 44701T), isolated from a smear-ripened cheese.</title>
        <authorList>
            <consortium name="US DOE Joint Genome Institute (JGI-PGF)"/>
            <person name="Walter F."/>
            <person name="Albersmeier A."/>
            <person name="Kalinowski J."/>
            <person name="Ruckert C."/>
        </authorList>
    </citation>
    <scope>NUCLEOTIDE SEQUENCE</scope>
    <source>
        <strain evidence="3">NBRC 110023</strain>
    </source>
</reference>
<organism evidence="3 4">
    <name type="scientific">Agaribacter marinus</name>
    <dbReference type="NCBI Taxonomy" id="1431249"/>
    <lineage>
        <taxon>Bacteria</taxon>
        <taxon>Pseudomonadati</taxon>
        <taxon>Pseudomonadota</taxon>
        <taxon>Gammaproteobacteria</taxon>
        <taxon>Alteromonadales</taxon>
        <taxon>Alteromonadaceae</taxon>
        <taxon>Agaribacter</taxon>
    </lineage>
</organism>
<evidence type="ECO:0000313" key="3">
    <source>
        <dbReference type="EMBL" id="GLR69444.1"/>
    </source>
</evidence>
<evidence type="ECO:0000259" key="2">
    <source>
        <dbReference type="PROSITE" id="PS50011"/>
    </source>
</evidence>
<dbReference type="GO" id="GO:0005524">
    <property type="term" value="F:ATP binding"/>
    <property type="evidence" value="ECO:0007669"/>
    <property type="project" value="UniProtKB-UniRule"/>
</dbReference>
<name>A0AA37SW37_9ALTE</name>
<dbReference type="PROSITE" id="PS50011">
    <property type="entry name" value="PROTEIN_KINASE_DOM"/>
    <property type="match status" value="1"/>
</dbReference>
<keyword evidence="4" id="KW-1185">Reference proteome</keyword>
<dbReference type="InterPro" id="IPR000719">
    <property type="entry name" value="Prot_kinase_dom"/>
</dbReference>
<dbReference type="InterPro" id="IPR053235">
    <property type="entry name" value="Ser_Thr_kinase"/>
</dbReference>
<evidence type="ECO:0000313" key="4">
    <source>
        <dbReference type="Proteomes" id="UP001156601"/>
    </source>
</evidence>
<reference evidence="3" key="2">
    <citation type="submission" date="2023-01" db="EMBL/GenBank/DDBJ databases">
        <title>Draft genome sequence of Agaribacter marinus strain NBRC 110023.</title>
        <authorList>
            <person name="Sun Q."/>
            <person name="Mori K."/>
        </authorList>
    </citation>
    <scope>NUCLEOTIDE SEQUENCE</scope>
    <source>
        <strain evidence="3">NBRC 110023</strain>
    </source>
</reference>
<sequence length="230" mass="26097">MSKLYTLFQELAKSDDPLHCKTYIELTVSQPELATKLERLLRHIERPLDDLTDRIYDEIMLSDNPISRLGRTIDNKYKIVELLGQGGMSDVYKATRSDGLIEHSVAVKYFSLAHSSDDALDMVTKEAQILATLDHHLIATFLDIGHDDHQEPNIMMEYIEGQTLFAFLRNENNPQALEKVHKTLNEAKDYLKRKGIVHGDINHNNVLVDNNGCANIIDFDIATYAELTSG</sequence>
<dbReference type="PROSITE" id="PS00107">
    <property type="entry name" value="PROTEIN_KINASE_ATP"/>
    <property type="match status" value="1"/>
</dbReference>
<keyword evidence="1" id="KW-0547">Nucleotide-binding</keyword>
<feature type="binding site" evidence="1">
    <location>
        <position position="108"/>
    </location>
    <ligand>
        <name>ATP</name>
        <dbReference type="ChEBI" id="CHEBI:30616"/>
    </ligand>
</feature>
<keyword evidence="1" id="KW-0067">ATP-binding</keyword>
<dbReference type="InterPro" id="IPR017441">
    <property type="entry name" value="Protein_kinase_ATP_BS"/>
</dbReference>
<dbReference type="RefSeq" id="WP_284215776.1">
    <property type="nucleotide sequence ID" value="NZ_BSOT01000005.1"/>
</dbReference>
<dbReference type="SMART" id="SM00220">
    <property type="entry name" value="S_TKc"/>
    <property type="match status" value="1"/>
</dbReference>
<dbReference type="PANTHER" id="PTHR24361">
    <property type="entry name" value="MITOGEN-ACTIVATED KINASE KINASE KINASE"/>
    <property type="match status" value="1"/>
</dbReference>
<dbReference type="SUPFAM" id="SSF56112">
    <property type="entry name" value="Protein kinase-like (PK-like)"/>
    <property type="match status" value="1"/>
</dbReference>